<dbReference type="EMBL" id="JAULSY010000107">
    <property type="protein sequence ID" value="KAK0665550.1"/>
    <property type="molecule type" value="Genomic_DNA"/>
</dbReference>
<evidence type="ECO:0000313" key="3">
    <source>
        <dbReference type="Proteomes" id="UP001174997"/>
    </source>
</evidence>
<dbReference type="Proteomes" id="UP001174997">
    <property type="component" value="Unassembled WGS sequence"/>
</dbReference>
<dbReference type="InterPro" id="IPR010730">
    <property type="entry name" value="HET"/>
</dbReference>
<sequence>MAVDLDKIKRSFFERVQEEFFRYVQNEIPIRLIYVKEMRLVDRAFIQQHYLSRIEMMENDNITKEFIEYTSKNTVRMQGLVRKVVKYGILSHRWLPEGEPTVEEMLNGTTADTPGYRKLRKLCEVAGREFVWSDTCCIDKRSSSELDESIRSMYKWYRNSAVCVVYLAQTVRLEDMAKDEWFRRGWTLQELLAPAVVKFYDRNWRPLVKDAVNDKDERRILQPLVSATGCPEHDLRRFSPGPYAVDERMSWAARRVTTRAEDMAYSLMGIFDVTIQPAYGEGGERAFCRLVEAIMISGGSSSVLNWAGMAAESHNSNALPSSPSCYARQPQQTGKSTTGWLQSTEGLDMAMTSRGLRLKLLILPMIITKHTMDSSSCQLTLSATVQPFDRDVGNITVRVLGLRELANFELALGVFNYVPEDELGHPALRHISAAYLLCKKTPITHQLQQVSVSEGRSVIAQTTKLTEYGWNKLSTSKAIHFTLRSVDPDHGAMLVDKSRLVMVYI</sequence>
<organism evidence="2 3">
    <name type="scientific">Cercophora samala</name>
    <dbReference type="NCBI Taxonomy" id="330535"/>
    <lineage>
        <taxon>Eukaryota</taxon>
        <taxon>Fungi</taxon>
        <taxon>Dikarya</taxon>
        <taxon>Ascomycota</taxon>
        <taxon>Pezizomycotina</taxon>
        <taxon>Sordariomycetes</taxon>
        <taxon>Sordariomycetidae</taxon>
        <taxon>Sordariales</taxon>
        <taxon>Lasiosphaeriaceae</taxon>
        <taxon>Cercophora</taxon>
    </lineage>
</organism>
<dbReference type="PANTHER" id="PTHR10622">
    <property type="entry name" value="HET DOMAIN-CONTAINING PROTEIN"/>
    <property type="match status" value="1"/>
</dbReference>
<protein>
    <recommendedName>
        <fullName evidence="1">Heterokaryon incompatibility domain-containing protein</fullName>
    </recommendedName>
</protein>
<feature type="domain" description="Heterokaryon incompatibility" evidence="1">
    <location>
        <begin position="87"/>
        <end position="170"/>
    </location>
</feature>
<name>A0AA39Z7A1_9PEZI</name>
<dbReference type="PANTHER" id="PTHR10622:SF10">
    <property type="entry name" value="HET DOMAIN-CONTAINING PROTEIN"/>
    <property type="match status" value="1"/>
</dbReference>
<dbReference type="Pfam" id="PF06985">
    <property type="entry name" value="HET"/>
    <property type="match status" value="1"/>
</dbReference>
<proteinExistence type="predicted"/>
<evidence type="ECO:0000313" key="2">
    <source>
        <dbReference type="EMBL" id="KAK0665550.1"/>
    </source>
</evidence>
<dbReference type="AlphaFoldDB" id="A0AA39Z7A1"/>
<accession>A0AA39Z7A1</accession>
<comment type="caution">
    <text evidence="2">The sequence shown here is derived from an EMBL/GenBank/DDBJ whole genome shotgun (WGS) entry which is preliminary data.</text>
</comment>
<gene>
    <name evidence="2" type="ORF">QBC41DRAFT_306009</name>
</gene>
<keyword evidence="3" id="KW-1185">Reference proteome</keyword>
<evidence type="ECO:0000259" key="1">
    <source>
        <dbReference type="Pfam" id="PF06985"/>
    </source>
</evidence>
<reference evidence="2" key="1">
    <citation type="submission" date="2023-06" db="EMBL/GenBank/DDBJ databases">
        <title>Genome-scale phylogeny and comparative genomics of the fungal order Sordariales.</title>
        <authorList>
            <consortium name="Lawrence Berkeley National Laboratory"/>
            <person name="Hensen N."/>
            <person name="Bonometti L."/>
            <person name="Westerberg I."/>
            <person name="Brannstrom I.O."/>
            <person name="Guillou S."/>
            <person name="Cros-Aarteil S."/>
            <person name="Calhoun S."/>
            <person name="Haridas S."/>
            <person name="Kuo A."/>
            <person name="Mondo S."/>
            <person name="Pangilinan J."/>
            <person name="Riley R."/>
            <person name="Labutti K."/>
            <person name="Andreopoulos B."/>
            <person name="Lipzen A."/>
            <person name="Chen C."/>
            <person name="Yanf M."/>
            <person name="Daum C."/>
            <person name="Ng V."/>
            <person name="Clum A."/>
            <person name="Steindorff A."/>
            <person name="Ohm R."/>
            <person name="Martin F."/>
            <person name="Silar P."/>
            <person name="Natvig D."/>
            <person name="Lalanne C."/>
            <person name="Gautier V."/>
            <person name="Ament-Velasquez S.L."/>
            <person name="Kruys A."/>
            <person name="Hutchinson M.I."/>
            <person name="Powell A.J."/>
            <person name="Barry K."/>
            <person name="Miller A.N."/>
            <person name="Grigoriev I.V."/>
            <person name="Debuchy R."/>
            <person name="Gladieux P."/>
            <person name="Thoren M.H."/>
            <person name="Johannesson H."/>
        </authorList>
    </citation>
    <scope>NUCLEOTIDE SEQUENCE</scope>
    <source>
        <strain evidence="2">CBS 307.81</strain>
    </source>
</reference>